<name>A0ABU0YFJ2_9PROT</name>
<dbReference type="GO" id="GO:0030272">
    <property type="term" value="F:5-formyltetrahydrofolate cyclo-ligase activity"/>
    <property type="evidence" value="ECO:0007669"/>
    <property type="project" value="UniProtKB-EC"/>
</dbReference>
<dbReference type="SUPFAM" id="SSF100950">
    <property type="entry name" value="NagB/RpiA/CoA transferase-like"/>
    <property type="match status" value="1"/>
</dbReference>
<evidence type="ECO:0000256" key="1">
    <source>
        <dbReference type="ARBA" id="ARBA00010638"/>
    </source>
</evidence>
<gene>
    <name evidence="5" type="ORF">Q8A70_02375</name>
</gene>
<dbReference type="InterPro" id="IPR024185">
    <property type="entry name" value="FTHF_cligase-like_sf"/>
</dbReference>
<accession>A0ABU0YFJ2</accession>
<comment type="catalytic activity">
    <reaction evidence="4">
        <text>(6S)-5-formyl-5,6,7,8-tetrahydrofolate + ATP = (6R)-5,10-methenyltetrahydrofolate + ADP + phosphate</text>
        <dbReference type="Rhea" id="RHEA:10488"/>
        <dbReference type="ChEBI" id="CHEBI:30616"/>
        <dbReference type="ChEBI" id="CHEBI:43474"/>
        <dbReference type="ChEBI" id="CHEBI:57455"/>
        <dbReference type="ChEBI" id="CHEBI:57457"/>
        <dbReference type="ChEBI" id="CHEBI:456216"/>
        <dbReference type="EC" id="6.3.3.2"/>
    </reaction>
</comment>
<keyword evidence="4" id="KW-0479">Metal-binding</keyword>
<keyword evidence="3 4" id="KW-0067">ATP-binding</keyword>
<proteinExistence type="inferred from homology"/>
<dbReference type="PANTHER" id="PTHR23407:SF1">
    <property type="entry name" value="5-FORMYLTETRAHYDROFOLATE CYCLO-LIGASE"/>
    <property type="match status" value="1"/>
</dbReference>
<evidence type="ECO:0000256" key="4">
    <source>
        <dbReference type="RuleBase" id="RU361279"/>
    </source>
</evidence>
<keyword evidence="2 4" id="KW-0547">Nucleotide-binding</keyword>
<dbReference type="PANTHER" id="PTHR23407">
    <property type="entry name" value="ATPASE INHIBITOR/5-FORMYLTETRAHYDROFOLATE CYCLO-LIGASE"/>
    <property type="match status" value="1"/>
</dbReference>
<dbReference type="NCBIfam" id="TIGR02727">
    <property type="entry name" value="MTHFS_bact"/>
    <property type="match status" value="1"/>
</dbReference>
<comment type="caution">
    <text evidence="5">The sequence shown here is derived from an EMBL/GenBank/DDBJ whole genome shotgun (WGS) entry which is preliminary data.</text>
</comment>
<keyword evidence="6" id="KW-1185">Reference proteome</keyword>
<reference evidence="6" key="1">
    <citation type="submission" date="2023-08" db="EMBL/GenBank/DDBJ databases">
        <title>Rhodospirillaceae gen. nov., a novel taxon isolated from the Yangtze River Yuezi River estuary sludge.</title>
        <authorList>
            <person name="Ruan L."/>
        </authorList>
    </citation>
    <scope>NUCLEOTIDE SEQUENCE [LARGE SCALE GENOMIC DNA]</scope>
    <source>
        <strain evidence="6">R-7</strain>
    </source>
</reference>
<dbReference type="InterPro" id="IPR002698">
    <property type="entry name" value="FTHF_cligase"/>
</dbReference>
<protein>
    <recommendedName>
        <fullName evidence="4">5-formyltetrahydrofolate cyclo-ligase</fullName>
        <ecNumber evidence="4">6.3.3.2</ecNumber>
    </recommendedName>
</protein>
<dbReference type="EMBL" id="JAUYVI010000001">
    <property type="protein sequence ID" value="MDQ7246489.1"/>
    <property type="molecule type" value="Genomic_DNA"/>
</dbReference>
<dbReference type="EC" id="6.3.3.2" evidence="4"/>
<keyword evidence="4" id="KW-0460">Magnesium</keyword>
<dbReference type="Gene3D" id="3.40.50.10420">
    <property type="entry name" value="NagB/RpiA/CoA transferase-like"/>
    <property type="match status" value="1"/>
</dbReference>
<evidence type="ECO:0000313" key="5">
    <source>
        <dbReference type="EMBL" id="MDQ7246489.1"/>
    </source>
</evidence>
<comment type="similarity">
    <text evidence="1 4">Belongs to the 5-formyltetrahydrofolate cyclo-ligase family.</text>
</comment>
<evidence type="ECO:0000313" key="6">
    <source>
        <dbReference type="Proteomes" id="UP001230156"/>
    </source>
</evidence>
<sequence length="200" mass="22296">MEAPETAEWKQRERRTAAERRAQAFAALPNAGQDLAARFHESVRLPRGAVVSGYWPLDGELDIRPLLHQIHEQGHPIGLPVVKGKGQPLLFRRWSPGMVLVQGSFRVLTPPEGAPEIVPDVLLVPLLAFDREGFRLGYGGGFYDRTLEKRRHEAHSGHPVLAIGTAFAAQETESLPRGPFDQRLDWIVTEAWARKCTQGT</sequence>
<evidence type="ECO:0000256" key="2">
    <source>
        <dbReference type="ARBA" id="ARBA00022741"/>
    </source>
</evidence>
<comment type="cofactor">
    <cofactor evidence="4">
        <name>Mg(2+)</name>
        <dbReference type="ChEBI" id="CHEBI:18420"/>
    </cofactor>
</comment>
<dbReference type="Proteomes" id="UP001230156">
    <property type="component" value="Unassembled WGS sequence"/>
</dbReference>
<dbReference type="InterPro" id="IPR037171">
    <property type="entry name" value="NagB/RpiA_transferase-like"/>
</dbReference>
<dbReference type="Pfam" id="PF01812">
    <property type="entry name" value="5-FTHF_cyc-lig"/>
    <property type="match status" value="1"/>
</dbReference>
<evidence type="ECO:0000256" key="3">
    <source>
        <dbReference type="ARBA" id="ARBA00022840"/>
    </source>
</evidence>
<keyword evidence="5" id="KW-0436">Ligase</keyword>
<organism evidence="5 6">
    <name type="scientific">Dongia sedimenti</name>
    <dbReference type="NCBI Taxonomy" id="3064282"/>
    <lineage>
        <taxon>Bacteria</taxon>
        <taxon>Pseudomonadati</taxon>
        <taxon>Pseudomonadota</taxon>
        <taxon>Alphaproteobacteria</taxon>
        <taxon>Rhodospirillales</taxon>
        <taxon>Dongiaceae</taxon>
        <taxon>Dongia</taxon>
    </lineage>
</organism>
<dbReference type="RefSeq" id="WP_379953880.1">
    <property type="nucleotide sequence ID" value="NZ_JAUYVI010000001.1"/>
</dbReference>